<proteinExistence type="inferred from homology"/>
<reference evidence="7 8" key="1">
    <citation type="submission" date="2020-04" db="EMBL/GenBank/DDBJ databases">
        <title>Genome sequencing of Rosenbergiella species.</title>
        <authorList>
            <person name="Alvarez-Perez S."/>
            <person name="Lievens B."/>
        </authorList>
    </citation>
    <scope>NUCLEOTIDE SEQUENCE [LARGE SCALE GENOMIC DNA]</scope>
    <source>
        <strain evidence="7 8">CdVSA20.1</strain>
    </source>
</reference>
<dbReference type="Gene3D" id="1.10.10.10">
    <property type="entry name" value="Winged helix-like DNA-binding domain superfamily/Winged helix DNA-binding domain"/>
    <property type="match status" value="1"/>
</dbReference>
<keyword evidence="2" id="KW-0663">Pyridoxal phosphate</keyword>
<dbReference type="InterPro" id="IPR036390">
    <property type="entry name" value="WH_DNA-bd_sf"/>
</dbReference>
<dbReference type="Pfam" id="PF00155">
    <property type="entry name" value="Aminotran_1_2"/>
    <property type="match status" value="1"/>
</dbReference>
<evidence type="ECO:0000256" key="3">
    <source>
        <dbReference type="ARBA" id="ARBA00023015"/>
    </source>
</evidence>
<keyword evidence="8" id="KW-1185">Reference proteome</keyword>
<dbReference type="SUPFAM" id="SSF53383">
    <property type="entry name" value="PLP-dependent transferases"/>
    <property type="match status" value="1"/>
</dbReference>
<dbReference type="SUPFAM" id="SSF46785">
    <property type="entry name" value="Winged helix' DNA-binding domain"/>
    <property type="match status" value="1"/>
</dbReference>
<dbReference type="GO" id="GO:0032259">
    <property type="term" value="P:methylation"/>
    <property type="evidence" value="ECO:0007669"/>
    <property type="project" value="UniProtKB-KW"/>
</dbReference>
<keyword evidence="3" id="KW-0805">Transcription regulation</keyword>
<keyword evidence="7" id="KW-0808">Transferase</keyword>
<dbReference type="GO" id="GO:0008168">
    <property type="term" value="F:methyltransferase activity"/>
    <property type="evidence" value="ECO:0007669"/>
    <property type="project" value="UniProtKB-KW"/>
</dbReference>
<evidence type="ECO:0000259" key="6">
    <source>
        <dbReference type="PROSITE" id="PS50949"/>
    </source>
</evidence>
<dbReference type="InterPro" id="IPR015421">
    <property type="entry name" value="PyrdxlP-dep_Trfase_major"/>
</dbReference>
<evidence type="ECO:0000256" key="1">
    <source>
        <dbReference type="ARBA" id="ARBA00005384"/>
    </source>
</evidence>
<evidence type="ECO:0000256" key="4">
    <source>
        <dbReference type="ARBA" id="ARBA00023125"/>
    </source>
</evidence>
<keyword evidence="4" id="KW-0238">DNA-binding</keyword>
<dbReference type="GO" id="GO:0008483">
    <property type="term" value="F:transaminase activity"/>
    <property type="evidence" value="ECO:0007669"/>
    <property type="project" value="UniProtKB-KW"/>
</dbReference>
<feature type="domain" description="HTH gntR-type" evidence="6">
    <location>
        <begin position="6"/>
        <end position="74"/>
    </location>
</feature>
<dbReference type="InterPro" id="IPR051446">
    <property type="entry name" value="HTH_trans_reg/aminotransferase"/>
</dbReference>
<dbReference type="EMBL" id="JABBFO010000011">
    <property type="protein sequence ID" value="MBT0727957.1"/>
    <property type="molecule type" value="Genomic_DNA"/>
</dbReference>
<dbReference type="InterPro" id="IPR036388">
    <property type="entry name" value="WH-like_DNA-bd_sf"/>
</dbReference>
<dbReference type="InterPro" id="IPR000524">
    <property type="entry name" value="Tscrpt_reg_HTH_GntR"/>
</dbReference>
<dbReference type="PANTHER" id="PTHR46577">
    <property type="entry name" value="HTH-TYPE TRANSCRIPTIONAL REGULATORY PROTEIN GABR"/>
    <property type="match status" value="1"/>
</dbReference>
<sequence>MKKAKGIVKVEIINDIISMIIQGNLSEGDFLPSIRSMSMRYHVSRGTILVVYKYLESIGYIQGFERSGYVVLKNTQSLPLSQQPLTDPPYIKFCSYPSHDPLTKLVERKPCRLPMHFVRRWLVNYEKSHFQRATLEPSSPITRFLKLSRCLDIEDHSLLLFPGIQEALSLIALFLQREPGRNVIILEAPCSWEVRELFVQYGFETIDVPTDHHGLNVEALPNIRYATLLCMPTLHYPSATRLSESRRQQLHDWTVKNQAILIEDDRYTMLSFGKNSSLPLFSTYTDIPIFYLTHLFELVGTTYNLAILILPKSFSQTLQITHRTMVSTYPPASFDIVKTFLASSYFMKYLTMLVDERQQKAALAHKICVEHFRFRTLNFIDEAGFCSFSAGQEEIPQELLNTVFFPILSTSPSSNATLPFLFPYALLSLAELEKVAEQSCS</sequence>
<name>A0ABS5T6H6_9GAMM</name>
<evidence type="ECO:0000256" key="5">
    <source>
        <dbReference type="ARBA" id="ARBA00023163"/>
    </source>
</evidence>
<dbReference type="Pfam" id="PF00392">
    <property type="entry name" value="GntR"/>
    <property type="match status" value="1"/>
</dbReference>
<comment type="caution">
    <text evidence="7">The sequence shown here is derived from an EMBL/GenBank/DDBJ whole genome shotgun (WGS) entry which is preliminary data.</text>
</comment>
<dbReference type="InterPro" id="IPR015424">
    <property type="entry name" value="PyrdxlP-dep_Trfase"/>
</dbReference>
<organism evidence="7 8">
    <name type="scientific">Rosenbergiella australiborealis</name>
    <dbReference type="NCBI Taxonomy" id="1544696"/>
    <lineage>
        <taxon>Bacteria</taxon>
        <taxon>Pseudomonadati</taxon>
        <taxon>Pseudomonadota</taxon>
        <taxon>Gammaproteobacteria</taxon>
        <taxon>Enterobacterales</taxon>
        <taxon>Erwiniaceae</taxon>
        <taxon>Rosenbergiella</taxon>
    </lineage>
</organism>
<keyword evidence="7" id="KW-0489">Methyltransferase</keyword>
<comment type="similarity">
    <text evidence="1">In the C-terminal section; belongs to the class-I pyridoxal-phosphate-dependent aminotransferase family.</text>
</comment>
<dbReference type="PANTHER" id="PTHR46577:SF1">
    <property type="entry name" value="HTH-TYPE TRANSCRIPTIONAL REGULATORY PROTEIN GABR"/>
    <property type="match status" value="1"/>
</dbReference>
<evidence type="ECO:0000313" key="8">
    <source>
        <dbReference type="Proteomes" id="UP000786875"/>
    </source>
</evidence>
<accession>A0ABS5T6H6</accession>
<evidence type="ECO:0000313" key="7">
    <source>
        <dbReference type="EMBL" id="MBT0727957.1"/>
    </source>
</evidence>
<keyword evidence="5" id="KW-0804">Transcription</keyword>
<dbReference type="Gene3D" id="3.40.640.10">
    <property type="entry name" value="Type I PLP-dependent aspartate aminotransferase-like (Major domain)"/>
    <property type="match status" value="1"/>
</dbReference>
<gene>
    <name evidence="7" type="ORF">HGT73_11340</name>
</gene>
<keyword evidence="7" id="KW-0032">Aminotransferase</keyword>
<dbReference type="InterPro" id="IPR004839">
    <property type="entry name" value="Aminotransferase_I/II_large"/>
</dbReference>
<dbReference type="SMART" id="SM00345">
    <property type="entry name" value="HTH_GNTR"/>
    <property type="match status" value="1"/>
</dbReference>
<dbReference type="PROSITE" id="PS50949">
    <property type="entry name" value="HTH_GNTR"/>
    <property type="match status" value="1"/>
</dbReference>
<dbReference type="RefSeq" id="WP_214215066.1">
    <property type="nucleotide sequence ID" value="NZ_JABBFO010000011.1"/>
</dbReference>
<dbReference type="Proteomes" id="UP000786875">
    <property type="component" value="Unassembled WGS sequence"/>
</dbReference>
<evidence type="ECO:0000256" key="2">
    <source>
        <dbReference type="ARBA" id="ARBA00022898"/>
    </source>
</evidence>
<protein>
    <submittedName>
        <fullName evidence="7">Aminotransferase class I/II-fold pyridoxal phosphate-dependent enzyme</fullName>
    </submittedName>
</protein>